<keyword evidence="1" id="KW-0812">Transmembrane</keyword>
<dbReference type="Proteomes" id="UP000198718">
    <property type="component" value="Unassembled WGS sequence"/>
</dbReference>
<evidence type="ECO:0000313" key="3">
    <source>
        <dbReference type="Proteomes" id="UP000198718"/>
    </source>
</evidence>
<evidence type="ECO:0000256" key="1">
    <source>
        <dbReference type="SAM" id="Phobius"/>
    </source>
</evidence>
<sequence length="53" mass="6298">MYWFNDNKFISKWVVEREKGLIKYVLGQTIPLFVVSMISATFFSALRRPDNIK</sequence>
<feature type="transmembrane region" description="Helical" evidence="1">
    <location>
        <begin position="21"/>
        <end position="46"/>
    </location>
</feature>
<keyword evidence="1" id="KW-1133">Transmembrane helix</keyword>
<name>A0A1G8YDA8_9FIRM</name>
<protein>
    <submittedName>
        <fullName evidence="2">Uncharacterized protein</fullName>
    </submittedName>
</protein>
<accession>A0A1G8YDA8</accession>
<dbReference type="RefSeq" id="WP_176762015.1">
    <property type="nucleotide sequence ID" value="NZ_FNFP01000001.1"/>
</dbReference>
<proteinExistence type="predicted"/>
<organism evidence="2 3">
    <name type="scientific">Natronincola ferrireducens</name>
    <dbReference type="NCBI Taxonomy" id="393762"/>
    <lineage>
        <taxon>Bacteria</taxon>
        <taxon>Bacillati</taxon>
        <taxon>Bacillota</taxon>
        <taxon>Clostridia</taxon>
        <taxon>Peptostreptococcales</taxon>
        <taxon>Natronincolaceae</taxon>
        <taxon>Natronincola</taxon>
    </lineage>
</organism>
<gene>
    <name evidence="2" type="ORF">SAMN05660472_00491</name>
</gene>
<keyword evidence="1" id="KW-0472">Membrane</keyword>
<dbReference type="AlphaFoldDB" id="A0A1G8YDA8"/>
<dbReference type="EMBL" id="FNFP01000001">
    <property type="protein sequence ID" value="SDK00205.1"/>
    <property type="molecule type" value="Genomic_DNA"/>
</dbReference>
<keyword evidence="3" id="KW-1185">Reference proteome</keyword>
<evidence type="ECO:0000313" key="2">
    <source>
        <dbReference type="EMBL" id="SDK00205.1"/>
    </source>
</evidence>
<dbReference type="STRING" id="393762.SAMN05660472_00491"/>
<reference evidence="2 3" key="1">
    <citation type="submission" date="2016-10" db="EMBL/GenBank/DDBJ databases">
        <authorList>
            <person name="de Groot N.N."/>
        </authorList>
    </citation>
    <scope>NUCLEOTIDE SEQUENCE [LARGE SCALE GENOMIC DNA]</scope>
    <source>
        <strain evidence="2 3">DSM 18346</strain>
    </source>
</reference>